<proteinExistence type="inferred from homology"/>
<evidence type="ECO:0000256" key="3">
    <source>
        <dbReference type="ARBA" id="ARBA00022692"/>
    </source>
</evidence>
<reference evidence="7" key="1">
    <citation type="journal article" date="2022" name="G3 (Bethesda)">
        <title>High quality genome of the basidiomycete yeast Dioszegia hungarica PDD-24b-2 isolated from cloud water.</title>
        <authorList>
            <person name="Jarrige D."/>
            <person name="Haridas S."/>
            <person name="Bleykasten-Grosshans C."/>
            <person name="Joly M."/>
            <person name="Nadalig T."/>
            <person name="Sancelme M."/>
            <person name="Vuilleumier S."/>
            <person name="Grigoriev I.V."/>
            <person name="Amato P."/>
            <person name="Bringel F."/>
        </authorList>
    </citation>
    <scope>NUCLEOTIDE SEQUENCE</scope>
    <source>
        <strain evidence="7">PDD-24b-2</strain>
    </source>
</reference>
<dbReference type="EMBL" id="JAKWFO010000001">
    <property type="protein sequence ID" value="KAI9639243.1"/>
    <property type="molecule type" value="Genomic_DNA"/>
</dbReference>
<feature type="transmembrane region" description="Helical" evidence="6">
    <location>
        <begin position="128"/>
        <end position="149"/>
    </location>
</feature>
<evidence type="ECO:0000256" key="6">
    <source>
        <dbReference type="SAM" id="Phobius"/>
    </source>
</evidence>
<feature type="transmembrane region" description="Helical" evidence="6">
    <location>
        <begin position="101"/>
        <end position="122"/>
    </location>
</feature>
<evidence type="ECO:0000256" key="2">
    <source>
        <dbReference type="ARBA" id="ARBA00007049"/>
    </source>
</evidence>
<dbReference type="GO" id="GO:0005384">
    <property type="term" value="F:manganese ion transmembrane transporter activity"/>
    <property type="evidence" value="ECO:0007669"/>
    <property type="project" value="InterPro"/>
</dbReference>
<feature type="transmembrane region" description="Helical" evidence="6">
    <location>
        <begin position="328"/>
        <end position="352"/>
    </location>
</feature>
<evidence type="ECO:0000256" key="5">
    <source>
        <dbReference type="ARBA" id="ARBA00023136"/>
    </source>
</evidence>
<keyword evidence="3 6" id="KW-0812">Transmembrane</keyword>
<evidence type="ECO:0000256" key="4">
    <source>
        <dbReference type="ARBA" id="ARBA00022989"/>
    </source>
</evidence>
<keyword evidence="8" id="KW-1185">Reference proteome</keyword>
<feature type="transmembrane region" description="Helical" evidence="6">
    <location>
        <begin position="267"/>
        <end position="287"/>
    </location>
</feature>
<protein>
    <submittedName>
        <fullName evidence="7">Membrane fraction protein</fullName>
    </submittedName>
</protein>
<evidence type="ECO:0000313" key="8">
    <source>
        <dbReference type="Proteomes" id="UP001164286"/>
    </source>
</evidence>
<organism evidence="7 8">
    <name type="scientific">Dioszegia hungarica</name>
    <dbReference type="NCBI Taxonomy" id="4972"/>
    <lineage>
        <taxon>Eukaryota</taxon>
        <taxon>Fungi</taxon>
        <taxon>Dikarya</taxon>
        <taxon>Basidiomycota</taxon>
        <taxon>Agaricomycotina</taxon>
        <taxon>Tremellomycetes</taxon>
        <taxon>Tremellales</taxon>
        <taxon>Bulleribasidiaceae</taxon>
        <taxon>Dioszegia</taxon>
    </lineage>
</organism>
<comment type="caution">
    <text evidence="7">The sequence shown here is derived from an EMBL/GenBank/DDBJ whole genome shotgun (WGS) entry which is preliminary data.</text>
</comment>
<gene>
    <name evidence="7" type="ORF">MKK02DRAFT_18743</name>
</gene>
<sequence length="360" mass="37784">MFDSLVLSQTPSITRCGLSQRGCCLSGDREKATSTIEVACDATVLPAAFDGPVLSSPEPSEGIELVSRPVGNRKREKCCKKEIEAEVPERHLISSDIVRDIIIGLSDGLMVPFALTAGLSSLGSSKLVYQGGFAELMAGAISMGVGGYLSAKSEQDIFRHQYSAATRRLDLACASEVRRDVHDILGPFGIDPRLTALVADSLEKSQQDAKLKDETALHPTASTDTLPGGLRQRLRRAASAYPTSARGTAAFLVQLGQGMEAVPTRRLFISGLTISLSYFLGGLIPIIPYLCVSDALHGLYWSILATGIVLVLFGAAKAWYTGAATGKLGVLWGAASMLAVGAASAAAAYGLVKALAGHGD</sequence>
<dbReference type="PANTHER" id="PTHR31851">
    <property type="entry name" value="FE(2+)/MN(2+) TRANSPORTER PCL1"/>
    <property type="match status" value="1"/>
</dbReference>
<dbReference type="GO" id="GO:0012505">
    <property type="term" value="C:endomembrane system"/>
    <property type="evidence" value="ECO:0007669"/>
    <property type="project" value="UniProtKB-SubCell"/>
</dbReference>
<dbReference type="RefSeq" id="XP_052949020.1">
    <property type="nucleotide sequence ID" value="XM_053086002.1"/>
</dbReference>
<evidence type="ECO:0000313" key="7">
    <source>
        <dbReference type="EMBL" id="KAI9639243.1"/>
    </source>
</evidence>
<accession>A0AA38HEH3</accession>
<dbReference type="Pfam" id="PF01988">
    <property type="entry name" value="VIT1"/>
    <property type="match status" value="1"/>
</dbReference>
<feature type="transmembrane region" description="Helical" evidence="6">
    <location>
        <begin position="299"/>
        <end position="316"/>
    </location>
</feature>
<keyword evidence="5 6" id="KW-0472">Membrane</keyword>
<dbReference type="GeneID" id="77725203"/>
<name>A0AA38HEH3_9TREE</name>
<comment type="subcellular location">
    <subcellularLocation>
        <location evidence="1">Endomembrane system</location>
        <topology evidence="1">Multi-pass membrane protein</topology>
    </subcellularLocation>
</comment>
<dbReference type="GO" id="GO:0030026">
    <property type="term" value="P:intracellular manganese ion homeostasis"/>
    <property type="evidence" value="ECO:0007669"/>
    <property type="project" value="InterPro"/>
</dbReference>
<keyword evidence="4 6" id="KW-1133">Transmembrane helix</keyword>
<dbReference type="InterPro" id="IPR008217">
    <property type="entry name" value="Ccc1_fam"/>
</dbReference>
<dbReference type="Proteomes" id="UP001164286">
    <property type="component" value="Unassembled WGS sequence"/>
</dbReference>
<evidence type="ECO:0000256" key="1">
    <source>
        <dbReference type="ARBA" id="ARBA00004127"/>
    </source>
</evidence>
<dbReference type="AlphaFoldDB" id="A0AA38HEH3"/>
<comment type="similarity">
    <text evidence="2">Belongs to the CCC1 family.</text>
</comment>